<proteinExistence type="inferred from homology"/>
<dbReference type="PANTHER" id="PTHR47950">
    <property type="entry name" value="CYTOCHROME P450, FAMILY 76, SUBFAMILY C, POLYPEPTIDE 5-RELATED"/>
    <property type="match status" value="1"/>
</dbReference>
<evidence type="ECO:0000256" key="1">
    <source>
        <dbReference type="ARBA" id="ARBA00010617"/>
    </source>
</evidence>
<name>A0A540NPI9_MALBA</name>
<evidence type="ECO:0008006" key="12">
    <source>
        <dbReference type="Google" id="ProtNLM"/>
    </source>
</evidence>
<dbReference type="Proteomes" id="UP000315295">
    <property type="component" value="Unassembled WGS sequence"/>
</dbReference>
<evidence type="ECO:0000256" key="3">
    <source>
        <dbReference type="ARBA" id="ARBA00022723"/>
    </source>
</evidence>
<comment type="cofactor">
    <cofactor evidence="7">
        <name>heme</name>
        <dbReference type="ChEBI" id="CHEBI:30413"/>
    </cofactor>
</comment>
<keyword evidence="11" id="KW-1185">Reference proteome</keyword>
<keyword evidence="9" id="KW-0812">Transmembrane</keyword>
<evidence type="ECO:0000313" key="10">
    <source>
        <dbReference type="EMBL" id="TQE12951.1"/>
    </source>
</evidence>
<dbReference type="PROSITE" id="PS00086">
    <property type="entry name" value="CYTOCHROME_P450"/>
    <property type="match status" value="1"/>
</dbReference>
<sequence>MDIWSCILLGLMVAWISIYTLYYSLGRRSSVTTRLPPGPNPLPFIGNLLELGNKPHISLTKLSQRYGPIMALQLGQITTVVISSSTVAKEVLRTHDQLFCNRTVPDAIQACDHAKYSMPWIPVSAAWRNLRKICNSQLFATKVLDANQGNRHLKVQELISEVKESVLKGEAVDVRSAAFKTTLNLMSRTVFSVDLADQNSETAREYKELVWGIVEEIGKPNLADYFPVLKKIDPMGIRRRLANHFQKMIGLFDRMITQRLESRKSRDYITTKDMLDTLINFSEEKSGDMDMAETEHLFLDLFSAATDTTSGTLEWAMAELLRNPEKLSQAQAELKQIIGKGKPVEESHIARLPYLQAIIKETFRLHPVVPFLLPRKAEIDVEICGYIVPKGAQVLVNAWAIGRDPNIWDDPNSFMPERFLDSEIDVLGGNFELIPFGGGRRICPGLPLAMRMLNLMLGSLINSFDDWKLENGVVSETLNMEEKFGITLKKAQPLIAVPMLYKNLA</sequence>
<dbReference type="GO" id="GO:0020037">
    <property type="term" value="F:heme binding"/>
    <property type="evidence" value="ECO:0007669"/>
    <property type="project" value="InterPro"/>
</dbReference>
<keyword evidence="9" id="KW-0472">Membrane</keyword>
<protein>
    <recommendedName>
        <fullName evidence="12">Geraniol 8-hydroxylase-like</fullName>
    </recommendedName>
</protein>
<dbReference type="PANTHER" id="PTHR47950:SF4">
    <property type="entry name" value="GERANIOL 8-HYDROXYLASE-LIKE"/>
    <property type="match status" value="1"/>
</dbReference>
<evidence type="ECO:0000256" key="9">
    <source>
        <dbReference type="SAM" id="Phobius"/>
    </source>
</evidence>
<gene>
    <name evidence="10" type="ORF">C1H46_001326</name>
</gene>
<dbReference type="GO" id="GO:0016705">
    <property type="term" value="F:oxidoreductase activity, acting on paired donors, with incorporation or reduction of molecular oxygen"/>
    <property type="evidence" value="ECO:0007669"/>
    <property type="project" value="InterPro"/>
</dbReference>
<organism evidence="10 11">
    <name type="scientific">Malus baccata</name>
    <name type="common">Siberian crab apple</name>
    <name type="synonym">Pyrus baccata</name>
    <dbReference type="NCBI Taxonomy" id="106549"/>
    <lineage>
        <taxon>Eukaryota</taxon>
        <taxon>Viridiplantae</taxon>
        <taxon>Streptophyta</taxon>
        <taxon>Embryophyta</taxon>
        <taxon>Tracheophyta</taxon>
        <taxon>Spermatophyta</taxon>
        <taxon>Magnoliopsida</taxon>
        <taxon>eudicotyledons</taxon>
        <taxon>Gunneridae</taxon>
        <taxon>Pentapetalae</taxon>
        <taxon>rosids</taxon>
        <taxon>fabids</taxon>
        <taxon>Rosales</taxon>
        <taxon>Rosaceae</taxon>
        <taxon>Amygdaloideae</taxon>
        <taxon>Maleae</taxon>
        <taxon>Malus</taxon>
    </lineage>
</organism>
<feature type="transmembrane region" description="Helical" evidence="9">
    <location>
        <begin position="7"/>
        <end position="25"/>
    </location>
</feature>
<dbReference type="Gene3D" id="1.10.630.10">
    <property type="entry name" value="Cytochrome P450"/>
    <property type="match status" value="1"/>
</dbReference>
<evidence type="ECO:0000256" key="7">
    <source>
        <dbReference type="PIRSR" id="PIRSR602401-1"/>
    </source>
</evidence>
<keyword evidence="6 8" id="KW-0503">Monooxygenase</keyword>
<feature type="binding site" description="axial binding residue" evidence="7">
    <location>
        <position position="443"/>
    </location>
    <ligand>
        <name>heme</name>
        <dbReference type="ChEBI" id="CHEBI:30413"/>
    </ligand>
    <ligandPart>
        <name>Fe</name>
        <dbReference type="ChEBI" id="CHEBI:18248"/>
    </ligandPart>
</feature>
<dbReference type="GO" id="GO:0004497">
    <property type="term" value="F:monooxygenase activity"/>
    <property type="evidence" value="ECO:0007669"/>
    <property type="project" value="UniProtKB-KW"/>
</dbReference>
<keyword evidence="3 7" id="KW-0479">Metal-binding</keyword>
<dbReference type="CDD" id="cd11073">
    <property type="entry name" value="CYP76-like"/>
    <property type="match status" value="1"/>
</dbReference>
<comment type="caution">
    <text evidence="10">The sequence shown here is derived from an EMBL/GenBank/DDBJ whole genome shotgun (WGS) entry which is preliminary data.</text>
</comment>
<dbReference type="AlphaFoldDB" id="A0A540NPI9"/>
<evidence type="ECO:0000256" key="8">
    <source>
        <dbReference type="RuleBase" id="RU000461"/>
    </source>
</evidence>
<dbReference type="InterPro" id="IPR017972">
    <property type="entry name" value="Cyt_P450_CS"/>
</dbReference>
<dbReference type="GO" id="GO:0005506">
    <property type="term" value="F:iron ion binding"/>
    <property type="evidence" value="ECO:0007669"/>
    <property type="project" value="InterPro"/>
</dbReference>
<evidence type="ECO:0000256" key="6">
    <source>
        <dbReference type="ARBA" id="ARBA00023033"/>
    </source>
</evidence>
<dbReference type="Pfam" id="PF00067">
    <property type="entry name" value="p450"/>
    <property type="match status" value="1"/>
</dbReference>
<dbReference type="InterPro" id="IPR001128">
    <property type="entry name" value="Cyt_P450"/>
</dbReference>
<dbReference type="InterPro" id="IPR036396">
    <property type="entry name" value="Cyt_P450_sf"/>
</dbReference>
<dbReference type="InterPro" id="IPR002401">
    <property type="entry name" value="Cyt_P450_E_grp-I"/>
</dbReference>
<dbReference type="FunFam" id="1.10.630.10:FF:000007">
    <property type="entry name" value="Cytochrome P450 76C4"/>
    <property type="match status" value="1"/>
</dbReference>
<dbReference type="EMBL" id="VIEB01000014">
    <property type="protein sequence ID" value="TQE12951.1"/>
    <property type="molecule type" value="Genomic_DNA"/>
</dbReference>
<dbReference type="PRINTS" id="PR00463">
    <property type="entry name" value="EP450I"/>
</dbReference>
<evidence type="ECO:0000256" key="5">
    <source>
        <dbReference type="ARBA" id="ARBA00023004"/>
    </source>
</evidence>
<evidence type="ECO:0000313" key="11">
    <source>
        <dbReference type="Proteomes" id="UP000315295"/>
    </source>
</evidence>
<accession>A0A540NPI9</accession>
<comment type="similarity">
    <text evidence="1 8">Belongs to the cytochrome P450 family.</text>
</comment>
<evidence type="ECO:0000256" key="4">
    <source>
        <dbReference type="ARBA" id="ARBA00023002"/>
    </source>
</evidence>
<keyword evidence="5 7" id="KW-0408">Iron</keyword>
<dbReference type="PRINTS" id="PR00385">
    <property type="entry name" value="P450"/>
</dbReference>
<dbReference type="SUPFAM" id="SSF48264">
    <property type="entry name" value="Cytochrome P450"/>
    <property type="match status" value="1"/>
</dbReference>
<keyword evidence="9" id="KW-1133">Transmembrane helix</keyword>
<keyword evidence="4 8" id="KW-0560">Oxidoreductase</keyword>
<dbReference type="STRING" id="106549.A0A540NPI9"/>
<evidence type="ECO:0000256" key="2">
    <source>
        <dbReference type="ARBA" id="ARBA00022617"/>
    </source>
</evidence>
<keyword evidence="2 7" id="KW-0349">Heme</keyword>
<reference evidence="10 11" key="1">
    <citation type="journal article" date="2019" name="G3 (Bethesda)">
        <title>Sequencing of a Wild Apple (Malus baccata) Genome Unravels the Differences Between Cultivated and Wild Apple Species Regarding Disease Resistance and Cold Tolerance.</title>
        <authorList>
            <person name="Chen X."/>
        </authorList>
    </citation>
    <scope>NUCLEOTIDE SEQUENCE [LARGE SCALE GENOMIC DNA]</scope>
    <source>
        <strain evidence="11">cv. Shandingzi</strain>
        <tissue evidence="10">Leaves</tissue>
    </source>
</reference>